<evidence type="ECO:0000259" key="1">
    <source>
        <dbReference type="Pfam" id="PF22253"/>
    </source>
</evidence>
<protein>
    <recommendedName>
        <fullName evidence="1">DUF6948 domain-containing protein</fullName>
    </recommendedName>
</protein>
<proteinExistence type="predicted"/>
<sequence>MNNKQDYIVRCDRAGVFFGKIKERNGSEVTMTEVRKLWNWDGACAVEQLAQDGTKAPGNCRFTVTIPEMTVLGAIQIIPCTDTASVSLRGVKEWKR</sequence>
<dbReference type="EMBL" id="BK015908">
    <property type="protein sequence ID" value="DAF84741.1"/>
    <property type="molecule type" value="Genomic_DNA"/>
</dbReference>
<evidence type="ECO:0000313" key="2">
    <source>
        <dbReference type="EMBL" id="DAF84741.1"/>
    </source>
</evidence>
<dbReference type="InterPro" id="IPR054226">
    <property type="entry name" value="DUF6948"/>
</dbReference>
<accession>A0A8S5TRB7</accession>
<dbReference type="Pfam" id="PF22253">
    <property type="entry name" value="DUF6948"/>
    <property type="match status" value="1"/>
</dbReference>
<feature type="domain" description="DUF6948" evidence="1">
    <location>
        <begin position="6"/>
        <end position="87"/>
    </location>
</feature>
<organism evidence="2">
    <name type="scientific">Siphoviridae sp. ctss15</name>
    <dbReference type="NCBI Taxonomy" id="2825699"/>
    <lineage>
        <taxon>Viruses</taxon>
        <taxon>Duplodnaviria</taxon>
        <taxon>Heunggongvirae</taxon>
        <taxon>Uroviricota</taxon>
        <taxon>Caudoviricetes</taxon>
    </lineage>
</organism>
<reference evidence="2" key="1">
    <citation type="journal article" date="2021" name="Proc. Natl. Acad. Sci. U.S.A.">
        <title>A Catalog of Tens of Thousands of Viruses from Human Metagenomes Reveals Hidden Associations with Chronic Diseases.</title>
        <authorList>
            <person name="Tisza M.J."/>
            <person name="Buck C.B."/>
        </authorList>
    </citation>
    <scope>NUCLEOTIDE SEQUENCE</scope>
    <source>
        <strain evidence="2">Ctss15</strain>
    </source>
</reference>
<name>A0A8S5TRB7_9CAUD</name>